<sequence>MSKDESLNISEAKLREEAKEGMFKKAKKRLIRALRTLY</sequence>
<name>K6YCZ0_9ALTE</name>
<dbReference type="AlphaFoldDB" id="K6YCZ0"/>
<gene>
    <name evidence="1" type="ORF">GPAL_3769</name>
</gene>
<proteinExistence type="predicted"/>
<evidence type="ECO:0000313" key="2">
    <source>
        <dbReference type="Proteomes" id="UP000006251"/>
    </source>
</evidence>
<keyword evidence="2" id="KW-1185">Reference proteome</keyword>
<comment type="caution">
    <text evidence="1">The sequence shown here is derived from an EMBL/GenBank/DDBJ whole genome shotgun (WGS) entry which is preliminary data.</text>
</comment>
<protein>
    <submittedName>
        <fullName evidence="1">Uncharacterized protein</fullName>
    </submittedName>
</protein>
<dbReference type="EMBL" id="BAEQ01000065">
    <property type="protein sequence ID" value="GAC30609.1"/>
    <property type="molecule type" value="Genomic_DNA"/>
</dbReference>
<evidence type="ECO:0000313" key="1">
    <source>
        <dbReference type="EMBL" id="GAC30609.1"/>
    </source>
</evidence>
<accession>K6YCZ0</accession>
<dbReference type="Proteomes" id="UP000006251">
    <property type="component" value="Unassembled WGS sequence"/>
</dbReference>
<organism evidence="1 2">
    <name type="scientific">Brumicola pallidula DSM 14239 = ACAM 615</name>
    <dbReference type="NCBI Taxonomy" id="1121922"/>
    <lineage>
        <taxon>Bacteria</taxon>
        <taxon>Pseudomonadati</taxon>
        <taxon>Pseudomonadota</taxon>
        <taxon>Gammaproteobacteria</taxon>
        <taxon>Alteromonadales</taxon>
        <taxon>Alteromonadaceae</taxon>
        <taxon>Brumicola</taxon>
    </lineage>
</organism>
<reference evidence="2" key="1">
    <citation type="journal article" date="2014" name="Environ. Microbiol.">
        <title>Comparative genomics of the marine bacterial genus Glaciecola reveals the high degree of genomic diversity and genomic characteristic for cold adaptation.</title>
        <authorList>
            <person name="Qin Q.L."/>
            <person name="Xie B.B."/>
            <person name="Yu Y."/>
            <person name="Shu Y.L."/>
            <person name="Rong J.C."/>
            <person name="Zhang Y.J."/>
            <person name="Zhao D.L."/>
            <person name="Chen X.L."/>
            <person name="Zhang X.Y."/>
            <person name="Chen B."/>
            <person name="Zhou B.C."/>
            <person name="Zhang Y.Z."/>
        </authorList>
    </citation>
    <scope>NUCLEOTIDE SEQUENCE [LARGE SCALE GENOMIC DNA]</scope>
    <source>
        <strain evidence="2">ACAM 615</strain>
    </source>
</reference>